<evidence type="ECO:0000256" key="1">
    <source>
        <dbReference type="ARBA" id="ARBA00000971"/>
    </source>
</evidence>
<dbReference type="GO" id="GO:0043335">
    <property type="term" value="P:protein unfolding"/>
    <property type="evidence" value="ECO:0007669"/>
    <property type="project" value="TreeGrafter"/>
</dbReference>
<feature type="region of interest" description="Disordered" evidence="10">
    <location>
        <begin position="227"/>
        <end position="246"/>
    </location>
</feature>
<dbReference type="GO" id="GO:0015031">
    <property type="term" value="P:protein transport"/>
    <property type="evidence" value="ECO:0007669"/>
    <property type="project" value="UniProtKB-UniRule"/>
</dbReference>
<dbReference type="GO" id="GO:0005737">
    <property type="term" value="C:cytoplasm"/>
    <property type="evidence" value="ECO:0007669"/>
    <property type="project" value="UniProtKB-SubCell"/>
</dbReference>
<dbReference type="SUPFAM" id="SSF102735">
    <property type="entry name" value="Trigger factor ribosome-binding domain"/>
    <property type="match status" value="1"/>
</dbReference>
<keyword evidence="14" id="KW-1185">Reference proteome</keyword>
<evidence type="ECO:0000256" key="3">
    <source>
        <dbReference type="ARBA" id="ARBA00013194"/>
    </source>
</evidence>
<dbReference type="GO" id="GO:0044183">
    <property type="term" value="F:protein folding chaperone"/>
    <property type="evidence" value="ECO:0007669"/>
    <property type="project" value="TreeGrafter"/>
</dbReference>
<dbReference type="InterPro" id="IPR005215">
    <property type="entry name" value="Trig_fac"/>
</dbReference>
<evidence type="ECO:0000256" key="6">
    <source>
        <dbReference type="ARBA" id="ARBA00023186"/>
    </source>
</evidence>
<evidence type="ECO:0000256" key="9">
    <source>
        <dbReference type="HAMAP-Rule" id="MF_00303"/>
    </source>
</evidence>
<dbReference type="GO" id="GO:0043022">
    <property type="term" value="F:ribosome binding"/>
    <property type="evidence" value="ECO:0007669"/>
    <property type="project" value="TreeGrafter"/>
</dbReference>
<dbReference type="SUPFAM" id="SSF109998">
    <property type="entry name" value="Triger factor/SurA peptide-binding domain-like"/>
    <property type="match status" value="1"/>
</dbReference>
<evidence type="ECO:0000313" key="13">
    <source>
        <dbReference type="EMBL" id="CUI15997.1"/>
    </source>
</evidence>
<dbReference type="EMBL" id="LN879502">
    <property type="protein sequence ID" value="CUI15997.1"/>
    <property type="molecule type" value="Genomic_DNA"/>
</dbReference>
<dbReference type="PIRSF" id="PIRSF003095">
    <property type="entry name" value="Trigger_factor"/>
    <property type="match status" value="1"/>
</dbReference>
<dbReference type="NCBIfam" id="TIGR00115">
    <property type="entry name" value="tig"/>
    <property type="match status" value="1"/>
</dbReference>
<dbReference type="AlphaFoldDB" id="A0A0U5JA96"/>
<dbReference type="RefSeq" id="WP_158021665.1">
    <property type="nucleotide sequence ID" value="NZ_LN879502.1"/>
</dbReference>
<evidence type="ECO:0000259" key="12">
    <source>
        <dbReference type="Pfam" id="PF05698"/>
    </source>
</evidence>
<organism evidence="13 14">
    <name type="scientific">Candidatus Protochlamydia naegleriophila</name>
    <dbReference type="NCBI Taxonomy" id="389348"/>
    <lineage>
        <taxon>Bacteria</taxon>
        <taxon>Pseudomonadati</taxon>
        <taxon>Chlamydiota</taxon>
        <taxon>Chlamydiia</taxon>
        <taxon>Parachlamydiales</taxon>
        <taxon>Parachlamydiaceae</taxon>
        <taxon>Candidatus Protochlamydia</taxon>
    </lineage>
</organism>
<dbReference type="STRING" id="389348.PNK_0360"/>
<dbReference type="GO" id="GO:0003755">
    <property type="term" value="F:peptidyl-prolyl cis-trans isomerase activity"/>
    <property type="evidence" value="ECO:0007669"/>
    <property type="project" value="UniProtKB-UniRule"/>
</dbReference>
<dbReference type="PANTHER" id="PTHR30560:SF3">
    <property type="entry name" value="TRIGGER FACTOR-LIKE PROTEIN TIG, CHLOROPLASTIC"/>
    <property type="match status" value="1"/>
</dbReference>
<feature type="domain" description="Trigger factor ribosome-binding bacterial" evidence="11">
    <location>
        <begin position="20"/>
        <end position="164"/>
    </location>
</feature>
<dbReference type="KEGG" id="pnl:PNK_0360"/>
<gene>
    <name evidence="9 13" type="primary">tig</name>
    <name evidence="13" type="ORF">PNK_0360</name>
</gene>
<comment type="domain">
    <text evidence="9">Consists of 3 domains; the N-terminus binds the ribosome, the middle domain has PPIase activity, while the C-terminus has intrinsic chaperone activity on its own.</text>
</comment>
<dbReference type="InterPro" id="IPR037041">
    <property type="entry name" value="Trigger_fac_C_sf"/>
</dbReference>
<dbReference type="InterPro" id="IPR027304">
    <property type="entry name" value="Trigger_fact/SurA_dom_sf"/>
</dbReference>
<sequence length="438" mass="50024">MSNHETEVGSNTVSNDNLTVHVTKKPHCQIKFDITVKPEAVEAAYQKALKAFNKQVNVPGFRKGKAPVQFIAEKYASSIQTECVDIVLQTGFNEALQLTHIHPLKDGQIKRPIVHECSREKGAHFILEFEARPTIPAIQPEELHLSKIESAQITDDERQNALQQVLLQFTTYEPIEDRATQEGDFVDLDVTILEETPRQIISNQRTQVNQSGLPVWMKAKVIGLKAGESAEGETEQNPQAPNPDFQPVPFRVTVNAIWQGKSPAVDDELAKKVGLQTVDELHKKIDERLEQEIQDDVYKQQIHQLENQLVEKYPIDLPHSYIDANKQARLDDYLKQLEERQQGDQAHENYGEIEKMIEESTIRSLQLFFLLRRVAADSQLEPTDEEISQELAKQIALIPSGRSQIDIYSDKQKLREQLYNLALDRKIKQFLLDRATWA</sequence>
<comment type="subcellular location">
    <subcellularLocation>
        <location evidence="9">Cytoplasm</location>
    </subcellularLocation>
    <text evidence="9">About half TF is bound to the ribosome near the polypeptide exit tunnel while the other half is free in the cytoplasm.</text>
</comment>
<keyword evidence="9" id="KW-0963">Cytoplasm</keyword>
<evidence type="ECO:0000256" key="4">
    <source>
        <dbReference type="ARBA" id="ARBA00016902"/>
    </source>
</evidence>
<evidence type="ECO:0000313" key="14">
    <source>
        <dbReference type="Proteomes" id="UP000069902"/>
    </source>
</evidence>
<keyword evidence="9" id="KW-0132">Cell division</keyword>
<feature type="domain" description="Trigger factor C-terminal" evidence="12">
    <location>
        <begin position="277"/>
        <end position="432"/>
    </location>
</feature>
<keyword evidence="9" id="KW-0131">Cell cycle</keyword>
<protein>
    <recommendedName>
        <fullName evidence="4 9">Trigger factor</fullName>
        <shortName evidence="9">TF</shortName>
        <ecNumber evidence="3 9">5.2.1.8</ecNumber>
    </recommendedName>
    <alternativeName>
        <fullName evidence="8 9">PPIase</fullName>
    </alternativeName>
</protein>
<dbReference type="InterPro" id="IPR008880">
    <property type="entry name" value="Trigger_fac_C"/>
</dbReference>
<comment type="catalytic activity">
    <reaction evidence="1 9">
        <text>[protein]-peptidylproline (omega=180) = [protein]-peptidylproline (omega=0)</text>
        <dbReference type="Rhea" id="RHEA:16237"/>
        <dbReference type="Rhea" id="RHEA-COMP:10747"/>
        <dbReference type="Rhea" id="RHEA-COMP:10748"/>
        <dbReference type="ChEBI" id="CHEBI:83833"/>
        <dbReference type="ChEBI" id="CHEBI:83834"/>
        <dbReference type="EC" id="5.2.1.8"/>
    </reaction>
</comment>
<dbReference type="InterPro" id="IPR008881">
    <property type="entry name" value="Trigger_fac_ribosome-bd_bac"/>
</dbReference>
<dbReference type="FunCoup" id="A0A0U5JA96">
    <property type="interactions" value="483"/>
</dbReference>
<dbReference type="PATRIC" id="fig|389348.3.peg.408"/>
<dbReference type="Pfam" id="PF05697">
    <property type="entry name" value="Trigger_N"/>
    <property type="match status" value="1"/>
</dbReference>
<name>A0A0U5JA96_9BACT</name>
<evidence type="ECO:0000256" key="7">
    <source>
        <dbReference type="ARBA" id="ARBA00023235"/>
    </source>
</evidence>
<dbReference type="EC" id="5.2.1.8" evidence="3 9"/>
<dbReference type="GO" id="GO:0051083">
    <property type="term" value="P:'de novo' cotranslational protein folding"/>
    <property type="evidence" value="ECO:0007669"/>
    <property type="project" value="TreeGrafter"/>
</dbReference>
<evidence type="ECO:0000256" key="5">
    <source>
        <dbReference type="ARBA" id="ARBA00023110"/>
    </source>
</evidence>
<dbReference type="Gene3D" id="3.30.70.1050">
    <property type="entry name" value="Trigger factor ribosome-binding domain"/>
    <property type="match status" value="1"/>
</dbReference>
<dbReference type="InParanoid" id="A0A0U5JA96"/>
<dbReference type="Gene3D" id="3.10.50.40">
    <property type="match status" value="1"/>
</dbReference>
<dbReference type="GO" id="GO:0051301">
    <property type="term" value="P:cell division"/>
    <property type="evidence" value="ECO:0007669"/>
    <property type="project" value="UniProtKB-KW"/>
</dbReference>
<dbReference type="PANTHER" id="PTHR30560">
    <property type="entry name" value="TRIGGER FACTOR CHAPERONE AND PEPTIDYL-PROLYL CIS/TRANS ISOMERASE"/>
    <property type="match status" value="1"/>
</dbReference>
<dbReference type="InterPro" id="IPR036611">
    <property type="entry name" value="Trigger_fac_ribosome-bd_sf"/>
</dbReference>
<comment type="function">
    <text evidence="9">Involved in protein export. Acts as a chaperone by maintaining the newly synthesized protein in an open conformation. Functions as a peptidyl-prolyl cis-trans isomerase.</text>
</comment>
<evidence type="ECO:0000256" key="2">
    <source>
        <dbReference type="ARBA" id="ARBA00005464"/>
    </source>
</evidence>
<dbReference type="Pfam" id="PF05698">
    <property type="entry name" value="Trigger_C"/>
    <property type="match status" value="1"/>
</dbReference>
<keyword evidence="7 9" id="KW-0413">Isomerase</keyword>
<evidence type="ECO:0000256" key="10">
    <source>
        <dbReference type="SAM" id="MobiDB-lite"/>
    </source>
</evidence>
<dbReference type="Proteomes" id="UP000069902">
    <property type="component" value="Chromosome cPNK"/>
</dbReference>
<reference evidence="14" key="1">
    <citation type="submission" date="2015-09" db="EMBL/GenBank/DDBJ databases">
        <authorList>
            <person name="Bertelli C."/>
        </authorList>
    </citation>
    <scope>NUCLEOTIDE SEQUENCE [LARGE SCALE GENOMIC DNA]</scope>
    <source>
        <strain evidence="14">KNic</strain>
    </source>
</reference>
<dbReference type="HAMAP" id="MF_00303">
    <property type="entry name" value="Trigger_factor_Tig"/>
    <property type="match status" value="1"/>
</dbReference>
<accession>A0A0U5JA96</accession>
<dbReference type="InterPro" id="IPR046357">
    <property type="entry name" value="PPIase_dom_sf"/>
</dbReference>
<evidence type="ECO:0000256" key="8">
    <source>
        <dbReference type="ARBA" id="ARBA00029986"/>
    </source>
</evidence>
<comment type="similarity">
    <text evidence="2 9">Belongs to the FKBP-type PPIase family. Tig subfamily.</text>
</comment>
<dbReference type="Gene3D" id="1.10.3120.10">
    <property type="entry name" value="Trigger factor, C-terminal domain"/>
    <property type="match status" value="1"/>
</dbReference>
<keyword evidence="6 9" id="KW-0143">Chaperone</keyword>
<evidence type="ECO:0000259" key="11">
    <source>
        <dbReference type="Pfam" id="PF05697"/>
    </source>
</evidence>
<keyword evidence="5 9" id="KW-0697">Rotamase</keyword>
<proteinExistence type="inferred from homology"/>